<dbReference type="OrthoDB" id="9805754at2"/>
<evidence type="ECO:0000256" key="5">
    <source>
        <dbReference type="ARBA" id="ARBA00058118"/>
    </source>
</evidence>
<dbReference type="STRING" id="706434.HMPREF9429_00604"/>
<evidence type="ECO:0000313" key="12">
    <source>
        <dbReference type="EMBL" id="EFQ04561.1"/>
    </source>
</evidence>
<protein>
    <recommendedName>
        <fullName evidence="6 7">Pyrroline-5-carboxylate reductase</fullName>
        <shortName evidence="6">P5C reductase</shortName>
        <shortName evidence="6">P5CR</shortName>
        <ecNumber evidence="6 7">1.5.1.2</ecNumber>
    </recommendedName>
    <alternativeName>
        <fullName evidence="6">PCA reductase</fullName>
    </alternativeName>
</protein>
<name>E2ZAY1_9FIRM</name>
<keyword evidence="2 6" id="KW-0641">Proline biosynthesis</keyword>
<reference evidence="12 13" key="1">
    <citation type="submission" date="2010-08" db="EMBL/GenBank/DDBJ databases">
        <authorList>
            <person name="Weinstock G."/>
            <person name="Sodergren E."/>
            <person name="Clifton S."/>
            <person name="Fulton L."/>
            <person name="Fulton B."/>
            <person name="Courtney L."/>
            <person name="Fronick C."/>
            <person name="Harrison M."/>
            <person name="Strong C."/>
            <person name="Farmer C."/>
            <person name="Delahaunty K."/>
            <person name="Markovic C."/>
            <person name="Hall O."/>
            <person name="Minx P."/>
            <person name="Tomlinson C."/>
            <person name="Mitreva M."/>
            <person name="Hou S."/>
            <person name="Chen J."/>
            <person name="Wollam A."/>
            <person name="Pepin K.H."/>
            <person name="Johnson M."/>
            <person name="Bhonagiri V."/>
            <person name="Zhang X."/>
            <person name="Suruliraj S."/>
            <person name="Warren W."/>
            <person name="Chinwalla A."/>
            <person name="Mardis E.R."/>
            <person name="Wilson R.K."/>
        </authorList>
    </citation>
    <scope>NUCLEOTIDE SEQUENCE [LARGE SCALE GENOMIC DNA]</scope>
    <source>
        <strain evidence="12 13">F0359</strain>
    </source>
</reference>
<evidence type="ECO:0000256" key="2">
    <source>
        <dbReference type="ARBA" id="ARBA00022650"/>
    </source>
</evidence>
<comment type="pathway">
    <text evidence="6 9">Amino-acid biosynthesis; L-proline biosynthesis; L-proline from L-glutamate 5-semialdehyde: step 1/1.</text>
</comment>
<comment type="subcellular location">
    <subcellularLocation>
        <location evidence="6">Cytoplasm</location>
    </subcellularLocation>
</comment>
<evidence type="ECO:0000256" key="8">
    <source>
        <dbReference type="PIRSR" id="PIRSR000193-1"/>
    </source>
</evidence>
<sequence length="271" mass="28631">MFKTVAILGIGNMGRSIAEGIGRSPDMKNGDIILYNPHAHKAEVVAANLENCARIASTPGEAVREADLVIIAVKPKIVSSLLEEIKGNLKQDAILLSVAAGVTLKQMEVAVGEDRKLVRAMPNTPAVVGAGMTSLTPNEHVSAEEISKIEELFSSFGRAEVVDEYLIDAVIGVSGSSPAYVYMFIEALADGAVASGMPRDKAYVFAAQTVMGAAKTVLETGEHPGKLKDDVCSPGGTTIAAVRALEERRFRSAVMEAVMTAAEKSQEMSKK</sequence>
<dbReference type="PROSITE" id="PS00521">
    <property type="entry name" value="P5CR"/>
    <property type="match status" value="1"/>
</dbReference>
<gene>
    <name evidence="6 12" type="primary">proC</name>
    <name evidence="12" type="ORF">HMPREF9429_00604</name>
</gene>
<evidence type="ECO:0000313" key="13">
    <source>
        <dbReference type="Proteomes" id="UP000003195"/>
    </source>
</evidence>
<dbReference type="UniPathway" id="UPA00098">
    <property type="reaction ID" value="UER00361"/>
</dbReference>
<dbReference type="SUPFAM" id="SSF51735">
    <property type="entry name" value="NAD(P)-binding Rossmann-fold domains"/>
    <property type="match status" value="1"/>
</dbReference>
<feature type="binding site" evidence="8">
    <location>
        <begin position="8"/>
        <end position="13"/>
    </location>
    <ligand>
        <name>NADP(+)</name>
        <dbReference type="ChEBI" id="CHEBI:58349"/>
    </ligand>
</feature>
<dbReference type="Proteomes" id="UP000003195">
    <property type="component" value="Unassembled WGS sequence"/>
</dbReference>
<dbReference type="PANTHER" id="PTHR11645">
    <property type="entry name" value="PYRROLINE-5-CARBOXYLATE REDUCTASE"/>
    <property type="match status" value="1"/>
</dbReference>
<dbReference type="InterPro" id="IPR053790">
    <property type="entry name" value="P5CR-like_CS"/>
</dbReference>
<dbReference type="InterPro" id="IPR000304">
    <property type="entry name" value="Pyrroline-COOH_reductase"/>
</dbReference>
<evidence type="ECO:0000256" key="9">
    <source>
        <dbReference type="RuleBase" id="RU003903"/>
    </source>
</evidence>
<dbReference type="PANTHER" id="PTHR11645:SF0">
    <property type="entry name" value="PYRROLINE-5-CARBOXYLATE REDUCTASE 3"/>
    <property type="match status" value="1"/>
</dbReference>
<keyword evidence="6" id="KW-0963">Cytoplasm</keyword>
<dbReference type="GO" id="GO:0004735">
    <property type="term" value="F:pyrroline-5-carboxylate reductase activity"/>
    <property type="evidence" value="ECO:0007669"/>
    <property type="project" value="UniProtKB-UniRule"/>
</dbReference>
<comment type="caution">
    <text evidence="12">The sequence shown here is derived from an EMBL/GenBank/DDBJ whole genome shotgun (WGS) entry which is preliminary data.</text>
</comment>
<dbReference type="EMBL" id="AECS01000013">
    <property type="protein sequence ID" value="EFQ04561.1"/>
    <property type="molecule type" value="Genomic_DNA"/>
</dbReference>
<dbReference type="NCBIfam" id="TIGR00112">
    <property type="entry name" value="proC"/>
    <property type="match status" value="1"/>
</dbReference>
<dbReference type="InterPro" id="IPR008927">
    <property type="entry name" value="6-PGluconate_DH-like_C_sf"/>
</dbReference>
<keyword evidence="3 6" id="KW-0521">NADP</keyword>
<dbReference type="HAMAP" id="MF_01925">
    <property type="entry name" value="P5C_reductase"/>
    <property type="match status" value="1"/>
</dbReference>
<dbReference type="Gene3D" id="3.40.50.720">
    <property type="entry name" value="NAD(P)-binding Rossmann-like Domain"/>
    <property type="match status" value="1"/>
</dbReference>
<feature type="domain" description="Pyrroline-5-carboxylate reductase dimerisation" evidence="11">
    <location>
        <begin position="164"/>
        <end position="268"/>
    </location>
</feature>
<organism evidence="12 13">
    <name type="scientific">Megasphaera micronuciformis F0359</name>
    <dbReference type="NCBI Taxonomy" id="706434"/>
    <lineage>
        <taxon>Bacteria</taxon>
        <taxon>Bacillati</taxon>
        <taxon>Bacillota</taxon>
        <taxon>Negativicutes</taxon>
        <taxon>Veillonellales</taxon>
        <taxon>Veillonellaceae</taxon>
        <taxon>Megasphaera</taxon>
    </lineage>
</organism>
<dbReference type="AlphaFoldDB" id="E2ZAY1"/>
<dbReference type="Pfam" id="PF14748">
    <property type="entry name" value="P5CR_dimer"/>
    <property type="match status" value="1"/>
</dbReference>
<dbReference type="GO" id="GO:0055129">
    <property type="term" value="P:L-proline biosynthetic process"/>
    <property type="evidence" value="ECO:0007669"/>
    <property type="project" value="UniProtKB-UniRule"/>
</dbReference>
<evidence type="ECO:0000259" key="11">
    <source>
        <dbReference type="Pfam" id="PF14748"/>
    </source>
</evidence>
<evidence type="ECO:0000256" key="6">
    <source>
        <dbReference type="HAMAP-Rule" id="MF_01925"/>
    </source>
</evidence>
<dbReference type="PIRSF" id="PIRSF000193">
    <property type="entry name" value="Pyrrol-5-carb_rd"/>
    <property type="match status" value="1"/>
</dbReference>
<comment type="catalytic activity">
    <reaction evidence="6">
        <text>L-proline + NAD(+) = (S)-1-pyrroline-5-carboxylate + NADH + 2 H(+)</text>
        <dbReference type="Rhea" id="RHEA:14105"/>
        <dbReference type="ChEBI" id="CHEBI:15378"/>
        <dbReference type="ChEBI" id="CHEBI:17388"/>
        <dbReference type="ChEBI" id="CHEBI:57540"/>
        <dbReference type="ChEBI" id="CHEBI:57945"/>
        <dbReference type="ChEBI" id="CHEBI:60039"/>
        <dbReference type="EC" id="1.5.1.2"/>
    </reaction>
</comment>
<keyword evidence="6 9" id="KW-0028">Amino-acid biosynthesis</keyword>
<accession>E2ZAY1</accession>
<dbReference type="eggNOG" id="COG0345">
    <property type="taxonomic scope" value="Bacteria"/>
</dbReference>
<dbReference type="RefSeq" id="WP_006941485.1">
    <property type="nucleotide sequence ID" value="NZ_GL538186.1"/>
</dbReference>
<comment type="catalytic activity">
    <reaction evidence="6 9">
        <text>L-proline + NADP(+) = (S)-1-pyrroline-5-carboxylate + NADPH + 2 H(+)</text>
        <dbReference type="Rhea" id="RHEA:14109"/>
        <dbReference type="ChEBI" id="CHEBI:15378"/>
        <dbReference type="ChEBI" id="CHEBI:17388"/>
        <dbReference type="ChEBI" id="CHEBI:57783"/>
        <dbReference type="ChEBI" id="CHEBI:58349"/>
        <dbReference type="ChEBI" id="CHEBI:60039"/>
        <dbReference type="EC" id="1.5.1.2"/>
    </reaction>
</comment>
<evidence type="ECO:0000259" key="10">
    <source>
        <dbReference type="Pfam" id="PF03807"/>
    </source>
</evidence>
<comment type="similarity">
    <text evidence="1 6 9">Belongs to the pyrroline-5-carboxylate reductase family.</text>
</comment>
<keyword evidence="4 6" id="KW-0560">Oxidoreductase</keyword>
<feature type="domain" description="Pyrroline-5-carboxylate reductase catalytic N-terminal" evidence="10">
    <location>
        <begin position="4"/>
        <end position="101"/>
    </location>
</feature>
<feature type="binding site" evidence="8">
    <location>
        <begin position="72"/>
        <end position="75"/>
    </location>
    <ligand>
        <name>NADP(+)</name>
        <dbReference type="ChEBI" id="CHEBI:58349"/>
    </ligand>
</feature>
<dbReference type="InterPro" id="IPR028939">
    <property type="entry name" value="P5C_Rdtase_cat_N"/>
</dbReference>
<dbReference type="GO" id="GO:0005737">
    <property type="term" value="C:cytoplasm"/>
    <property type="evidence" value="ECO:0007669"/>
    <property type="project" value="UniProtKB-SubCell"/>
</dbReference>
<dbReference type="Gene3D" id="1.10.3730.10">
    <property type="entry name" value="ProC C-terminal domain-like"/>
    <property type="match status" value="1"/>
</dbReference>
<evidence type="ECO:0000256" key="3">
    <source>
        <dbReference type="ARBA" id="ARBA00022857"/>
    </source>
</evidence>
<dbReference type="FunFam" id="1.10.3730.10:FF:000001">
    <property type="entry name" value="Pyrroline-5-carboxylate reductase"/>
    <property type="match status" value="1"/>
</dbReference>
<evidence type="ECO:0000256" key="7">
    <source>
        <dbReference type="NCBIfam" id="TIGR00112"/>
    </source>
</evidence>
<dbReference type="EC" id="1.5.1.2" evidence="6 7"/>
<dbReference type="Pfam" id="PF03807">
    <property type="entry name" value="F420_oxidored"/>
    <property type="match status" value="1"/>
</dbReference>
<keyword evidence="13" id="KW-1185">Reference proteome</keyword>
<proteinExistence type="inferred from homology"/>
<dbReference type="InterPro" id="IPR029036">
    <property type="entry name" value="P5CR_dimer"/>
</dbReference>
<dbReference type="InterPro" id="IPR036291">
    <property type="entry name" value="NAD(P)-bd_dom_sf"/>
</dbReference>
<evidence type="ECO:0000256" key="4">
    <source>
        <dbReference type="ARBA" id="ARBA00023002"/>
    </source>
</evidence>
<dbReference type="HOGENOM" id="CLU_042344_3_1_9"/>
<comment type="function">
    <text evidence="5 6">Catalyzes the reduction of 1-pyrroline-5-carboxylate (PCA) to L-proline.</text>
</comment>
<evidence type="ECO:0000256" key="1">
    <source>
        <dbReference type="ARBA" id="ARBA00005525"/>
    </source>
</evidence>
<dbReference type="SUPFAM" id="SSF48179">
    <property type="entry name" value="6-phosphogluconate dehydrogenase C-terminal domain-like"/>
    <property type="match status" value="1"/>
</dbReference>